<dbReference type="GO" id="GO:0003730">
    <property type="term" value="F:mRNA 3'-UTR binding"/>
    <property type="evidence" value="ECO:0007669"/>
    <property type="project" value="TreeGrafter"/>
</dbReference>
<keyword evidence="1" id="KW-0677">Repeat</keyword>
<dbReference type="Proteomes" id="UP000887569">
    <property type="component" value="Unplaced"/>
</dbReference>
<feature type="compositionally biased region" description="Gly residues" evidence="4">
    <location>
        <begin position="290"/>
        <end position="300"/>
    </location>
</feature>
<dbReference type="PROSITE" id="PS50102">
    <property type="entry name" value="RRM"/>
    <property type="match status" value="2"/>
</dbReference>
<feature type="compositionally biased region" description="Basic and acidic residues" evidence="4">
    <location>
        <begin position="191"/>
        <end position="208"/>
    </location>
</feature>
<feature type="compositionally biased region" description="Gly residues" evidence="4">
    <location>
        <begin position="334"/>
        <end position="344"/>
    </location>
</feature>
<dbReference type="Pfam" id="PF00076">
    <property type="entry name" value="RRM_1"/>
    <property type="match status" value="2"/>
</dbReference>
<accession>A0A915BWU7</accession>
<dbReference type="InterPro" id="IPR012677">
    <property type="entry name" value="Nucleotide-bd_a/b_plait_sf"/>
</dbReference>
<organism evidence="6 7">
    <name type="scientific">Parascaris univalens</name>
    <name type="common">Nematode worm</name>
    <dbReference type="NCBI Taxonomy" id="6257"/>
    <lineage>
        <taxon>Eukaryota</taxon>
        <taxon>Metazoa</taxon>
        <taxon>Ecdysozoa</taxon>
        <taxon>Nematoda</taxon>
        <taxon>Chromadorea</taxon>
        <taxon>Rhabditida</taxon>
        <taxon>Spirurina</taxon>
        <taxon>Ascaridomorpha</taxon>
        <taxon>Ascaridoidea</taxon>
        <taxon>Ascarididae</taxon>
        <taxon>Parascaris</taxon>
    </lineage>
</organism>
<dbReference type="InterPro" id="IPR035979">
    <property type="entry name" value="RBD_domain_sf"/>
</dbReference>
<feature type="compositionally biased region" description="Gly residues" evidence="4">
    <location>
        <begin position="213"/>
        <end position="234"/>
    </location>
</feature>
<dbReference type="FunFam" id="3.30.70.330:FF:000040">
    <property type="entry name" value="Heterogeneous nuclear ribonucleoprotein A2/B1"/>
    <property type="match status" value="1"/>
</dbReference>
<evidence type="ECO:0000313" key="7">
    <source>
        <dbReference type="WBParaSite" id="PgR066_g050_t01"/>
    </source>
</evidence>
<feature type="domain" description="RRM" evidence="5">
    <location>
        <begin position="21"/>
        <end position="104"/>
    </location>
</feature>
<feature type="region of interest" description="Disordered" evidence="4">
    <location>
        <begin position="290"/>
        <end position="344"/>
    </location>
</feature>
<evidence type="ECO:0000256" key="4">
    <source>
        <dbReference type="SAM" id="MobiDB-lite"/>
    </source>
</evidence>
<keyword evidence="6" id="KW-1185">Reference proteome</keyword>
<dbReference type="PANTHER" id="PTHR48026">
    <property type="entry name" value="HOMOLOGOUS TO DROSOPHILA SQD (SQUID) PROTEIN"/>
    <property type="match status" value="1"/>
</dbReference>
<feature type="compositionally biased region" description="Basic and acidic residues" evidence="4">
    <location>
        <begin position="83"/>
        <end position="103"/>
    </location>
</feature>
<dbReference type="SUPFAM" id="SSF54928">
    <property type="entry name" value="RNA-binding domain, RBD"/>
    <property type="match status" value="2"/>
</dbReference>
<dbReference type="InterPro" id="IPR000504">
    <property type="entry name" value="RRM_dom"/>
</dbReference>
<proteinExistence type="predicted"/>
<dbReference type="CDD" id="cd12578">
    <property type="entry name" value="RRM1_hnRNPA_like"/>
    <property type="match status" value="1"/>
</dbReference>
<dbReference type="PANTHER" id="PTHR48026:SF14">
    <property type="entry name" value="HETEROGENEOUS NUCLEAR RIBONUCLEOPROTEIN A1"/>
    <property type="match status" value="1"/>
</dbReference>
<evidence type="ECO:0000313" key="6">
    <source>
        <dbReference type="Proteomes" id="UP000887569"/>
    </source>
</evidence>
<dbReference type="GO" id="GO:0098687">
    <property type="term" value="C:chromosomal region"/>
    <property type="evidence" value="ECO:0007669"/>
    <property type="project" value="UniProtKB-ARBA"/>
</dbReference>
<feature type="compositionally biased region" description="Low complexity" evidence="4">
    <location>
        <begin position="323"/>
        <end position="333"/>
    </location>
</feature>
<feature type="domain" description="RRM" evidence="5">
    <location>
        <begin position="112"/>
        <end position="189"/>
    </location>
</feature>
<dbReference type="SMART" id="SM00360">
    <property type="entry name" value="RRM"/>
    <property type="match status" value="2"/>
</dbReference>
<sequence>MVQAEESGDVSAGGVEAEQFRKMFIGGLTSTTTDETLQEFYSKWGELVDCVVMRDPSTKRSRGFGFVTYSKQSEVDAAMDNRPHVIDGKTVDPKRAVPRDQSQRNEANVSSKRLYVSGVREGHTEEMFTDYFSNYGHVIKCEVIVDKNTGKPRGFAFVTFDDYDAVDKCVLIKNHMINNARCDVKKALSKEEMNRAQQHDRERMDRGARSRGPMGGIGGGGGWSAPGGDRGGYGNQSWASAGPGGYGGGQSGGYSSSAGGARAPYYGGANYGGAYGGGYDASYQTGGRGGGWGGESGGGWSSSQSQGGWGAQETGTGGGWSYGGQPSQSWGSSAGQGRGNGRGY</sequence>
<dbReference type="Gene3D" id="3.30.70.330">
    <property type="match status" value="2"/>
</dbReference>
<dbReference type="GO" id="GO:0000398">
    <property type="term" value="P:mRNA splicing, via spliceosome"/>
    <property type="evidence" value="ECO:0007669"/>
    <property type="project" value="TreeGrafter"/>
</dbReference>
<keyword evidence="2 3" id="KW-0694">RNA-binding</keyword>
<evidence type="ECO:0000259" key="5">
    <source>
        <dbReference type="PROSITE" id="PS50102"/>
    </source>
</evidence>
<evidence type="ECO:0000256" key="3">
    <source>
        <dbReference type="PROSITE-ProRule" id="PRU00176"/>
    </source>
</evidence>
<evidence type="ECO:0000256" key="2">
    <source>
        <dbReference type="ARBA" id="ARBA00022884"/>
    </source>
</evidence>
<evidence type="ECO:0000256" key="1">
    <source>
        <dbReference type="ARBA" id="ARBA00022737"/>
    </source>
</evidence>
<feature type="compositionally biased region" description="Gly residues" evidence="4">
    <location>
        <begin position="307"/>
        <end position="322"/>
    </location>
</feature>
<protein>
    <submittedName>
        <fullName evidence="7">RRM domain-containing protein</fullName>
    </submittedName>
</protein>
<dbReference type="AlphaFoldDB" id="A0A915BWU7"/>
<dbReference type="GO" id="GO:0071013">
    <property type="term" value="C:catalytic step 2 spliceosome"/>
    <property type="evidence" value="ECO:0007669"/>
    <property type="project" value="TreeGrafter"/>
</dbReference>
<feature type="region of interest" description="Disordered" evidence="4">
    <location>
        <begin position="83"/>
        <end position="110"/>
    </location>
</feature>
<feature type="region of interest" description="Disordered" evidence="4">
    <location>
        <begin position="191"/>
        <end position="236"/>
    </location>
</feature>
<reference evidence="7" key="1">
    <citation type="submission" date="2022-11" db="UniProtKB">
        <authorList>
            <consortium name="WormBaseParasite"/>
        </authorList>
    </citation>
    <scope>IDENTIFICATION</scope>
</reference>
<name>A0A915BWU7_PARUN</name>
<dbReference type="WBParaSite" id="PgR066_g050_t01">
    <property type="protein sequence ID" value="PgR066_g050_t01"/>
    <property type="gene ID" value="PgR066_g050"/>
</dbReference>